<sequence>MVAFEKDELAWVVEVVEEGFGDEGFFGFIWKFKGKRGHVCWRFVSIAKEENTKKQVGLGCCSGNRPMAKVVEEEGLRKGASMGMVSINPFIAHKGYFFVDSIERVEWIQEQDRLVVKGGLAYLLRRWSPRENILVTEVDHSSLKLVDLSKVKLRVEMHLNVVLMTLLEVKDGAWTFMVAISVTGAKEERLM</sequence>
<evidence type="ECO:0000313" key="2">
    <source>
        <dbReference type="Proteomes" id="UP000288805"/>
    </source>
</evidence>
<accession>A0A438BWP3</accession>
<organism evidence="1 2">
    <name type="scientific">Vitis vinifera</name>
    <name type="common">Grape</name>
    <dbReference type="NCBI Taxonomy" id="29760"/>
    <lineage>
        <taxon>Eukaryota</taxon>
        <taxon>Viridiplantae</taxon>
        <taxon>Streptophyta</taxon>
        <taxon>Embryophyta</taxon>
        <taxon>Tracheophyta</taxon>
        <taxon>Spermatophyta</taxon>
        <taxon>Magnoliopsida</taxon>
        <taxon>eudicotyledons</taxon>
        <taxon>Gunneridae</taxon>
        <taxon>Pentapetalae</taxon>
        <taxon>rosids</taxon>
        <taxon>Vitales</taxon>
        <taxon>Vitaceae</taxon>
        <taxon>Viteae</taxon>
        <taxon>Vitis</taxon>
    </lineage>
</organism>
<proteinExistence type="predicted"/>
<evidence type="ECO:0000313" key="1">
    <source>
        <dbReference type="EMBL" id="RVW15424.1"/>
    </source>
</evidence>
<evidence type="ECO:0008006" key="3">
    <source>
        <dbReference type="Google" id="ProtNLM"/>
    </source>
</evidence>
<name>A0A438BWP3_VITVI</name>
<dbReference type="EMBL" id="QGNW01002601">
    <property type="protein sequence ID" value="RVW15424.1"/>
    <property type="molecule type" value="Genomic_DNA"/>
</dbReference>
<dbReference type="AlphaFoldDB" id="A0A438BWP3"/>
<comment type="caution">
    <text evidence="1">The sequence shown here is derived from an EMBL/GenBank/DDBJ whole genome shotgun (WGS) entry which is preliminary data.</text>
</comment>
<protein>
    <recommendedName>
        <fullName evidence="3">DUF4283 domain-containing protein</fullName>
    </recommendedName>
</protein>
<gene>
    <name evidence="1" type="ORF">CK203_082644</name>
</gene>
<reference evidence="1 2" key="1">
    <citation type="journal article" date="2018" name="PLoS Genet.">
        <title>Population sequencing reveals clonal diversity and ancestral inbreeding in the grapevine cultivar Chardonnay.</title>
        <authorList>
            <person name="Roach M.J."/>
            <person name="Johnson D.L."/>
            <person name="Bohlmann J."/>
            <person name="van Vuuren H.J."/>
            <person name="Jones S.J."/>
            <person name="Pretorius I.S."/>
            <person name="Schmidt S.A."/>
            <person name="Borneman A.R."/>
        </authorList>
    </citation>
    <scope>NUCLEOTIDE SEQUENCE [LARGE SCALE GENOMIC DNA]</scope>
    <source>
        <strain evidence="2">cv. Chardonnay</strain>
        <tissue evidence="1">Leaf</tissue>
    </source>
</reference>
<dbReference type="Proteomes" id="UP000288805">
    <property type="component" value="Unassembled WGS sequence"/>
</dbReference>